<dbReference type="InterPro" id="IPR055247">
    <property type="entry name" value="InsJ-like_HTH"/>
</dbReference>
<reference evidence="2 3" key="1">
    <citation type="journal article" date="2013" name="BMC Microbiol.">
        <title>Identification of the type II cytochrome c maturation pathway in anammox bacteria by comparative genomics.</title>
        <authorList>
            <person name="Ferousi C."/>
            <person name="Speth D.R."/>
            <person name="Reimann J."/>
            <person name="Op den Camp H.J."/>
            <person name="Allen J.W."/>
            <person name="Keltjens J.T."/>
            <person name="Jetten M.S."/>
        </authorList>
    </citation>
    <scope>NUCLEOTIDE SEQUENCE [LARGE SCALE GENOMIC DNA]</scope>
    <source>
        <strain evidence="2">RU1</strain>
    </source>
</reference>
<dbReference type="Proteomes" id="UP000034954">
    <property type="component" value="Unassembled WGS sequence"/>
</dbReference>
<protein>
    <submittedName>
        <fullName evidence="2">Transposase</fullName>
    </submittedName>
</protein>
<name>A0A0M2UYP3_9BACT</name>
<evidence type="ECO:0000313" key="2">
    <source>
        <dbReference type="EMBL" id="KKO20942.1"/>
    </source>
</evidence>
<accession>A0A0M2UYP3</accession>
<keyword evidence="3" id="KW-1185">Reference proteome</keyword>
<feature type="domain" description="Insertion element IS150 protein InsJ-like helix-turn-helix" evidence="1">
    <location>
        <begin position="52"/>
        <end position="104"/>
    </location>
</feature>
<comment type="caution">
    <text evidence="2">The sequence shown here is derived from an EMBL/GenBank/DDBJ whole genome shotgun (WGS) entry which is preliminary data.</text>
</comment>
<evidence type="ECO:0000313" key="3">
    <source>
        <dbReference type="Proteomes" id="UP000034954"/>
    </source>
</evidence>
<dbReference type="Pfam" id="PF13518">
    <property type="entry name" value="HTH_28"/>
    <property type="match status" value="1"/>
</dbReference>
<dbReference type="AlphaFoldDB" id="A0A0M2UYP3"/>
<dbReference type="EMBL" id="LAQJ01000040">
    <property type="protein sequence ID" value="KKO20942.1"/>
    <property type="molecule type" value="Genomic_DNA"/>
</dbReference>
<feature type="non-terminal residue" evidence="2">
    <location>
        <position position="104"/>
    </location>
</feature>
<organism evidence="2 3">
    <name type="scientific">Candidatus Brocadia fulgida</name>
    <dbReference type="NCBI Taxonomy" id="380242"/>
    <lineage>
        <taxon>Bacteria</taxon>
        <taxon>Pseudomonadati</taxon>
        <taxon>Planctomycetota</taxon>
        <taxon>Candidatus Brocadiia</taxon>
        <taxon>Candidatus Brocadiales</taxon>
        <taxon>Candidatus Brocadiaceae</taxon>
        <taxon>Candidatus Brocadia</taxon>
    </lineage>
</organism>
<evidence type="ECO:0000259" key="1">
    <source>
        <dbReference type="Pfam" id="PF13518"/>
    </source>
</evidence>
<sequence>MTNKYPAFILALKKEAKVSGISKKPKLSLSPEQLCKLENTARSRTAPLREVKRAQVLLKKYQEESITAIQKSIGLSRETIYKYIEKALALGPEEALRDKYHRPK</sequence>
<proteinExistence type="predicted"/>
<gene>
    <name evidence="2" type="ORF">BROFUL_00322</name>
</gene>